<feature type="binding site" evidence="2">
    <location>
        <position position="111"/>
    </location>
    <ligand>
        <name>substrate</name>
    </ligand>
</feature>
<organism evidence="5 6">
    <name type="scientific">Asbolus verrucosus</name>
    <name type="common">Desert ironclad beetle</name>
    <dbReference type="NCBI Taxonomy" id="1661398"/>
    <lineage>
        <taxon>Eukaryota</taxon>
        <taxon>Metazoa</taxon>
        <taxon>Ecdysozoa</taxon>
        <taxon>Arthropoda</taxon>
        <taxon>Hexapoda</taxon>
        <taxon>Insecta</taxon>
        <taxon>Pterygota</taxon>
        <taxon>Neoptera</taxon>
        <taxon>Endopterygota</taxon>
        <taxon>Coleoptera</taxon>
        <taxon>Polyphaga</taxon>
        <taxon>Cucujiformia</taxon>
        <taxon>Tenebrionidae</taxon>
        <taxon>Pimeliinae</taxon>
        <taxon>Asbolus</taxon>
    </lineage>
</organism>
<dbReference type="InterPro" id="IPR044488">
    <property type="entry name" value="AKR2E"/>
</dbReference>
<feature type="domain" description="NADP-dependent oxidoreductase" evidence="4">
    <location>
        <begin position="22"/>
        <end position="290"/>
    </location>
</feature>
<dbReference type="InterPro" id="IPR036812">
    <property type="entry name" value="NAD(P)_OxRdtase_dom_sf"/>
</dbReference>
<dbReference type="InterPro" id="IPR020471">
    <property type="entry name" value="AKR"/>
</dbReference>
<dbReference type="PIRSF" id="PIRSF000097">
    <property type="entry name" value="AKR"/>
    <property type="match status" value="1"/>
</dbReference>
<evidence type="ECO:0000256" key="1">
    <source>
        <dbReference type="PIRSR" id="PIRSR000097-1"/>
    </source>
</evidence>
<evidence type="ECO:0000259" key="4">
    <source>
        <dbReference type="Pfam" id="PF00248"/>
    </source>
</evidence>
<dbReference type="Gene3D" id="3.20.20.100">
    <property type="entry name" value="NADP-dependent oxidoreductase domain"/>
    <property type="match status" value="1"/>
</dbReference>
<dbReference type="OrthoDB" id="416253at2759"/>
<feature type="active site" description="Proton donor" evidence="1">
    <location>
        <position position="49"/>
    </location>
</feature>
<dbReference type="CDD" id="cd19116">
    <property type="entry name" value="AKR_AKR2E1-5"/>
    <property type="match status" value="1"/>
</dbReference>
<dbReference type="EMBL" id="QDEB01118835">
    <property type="protein sequence ID" value="RZB40430.1"/>
    <property type="molecule type" value="Genomic_DNA"/>
</dbReference>
<dbReference type="Pfam" id="PF00248">
    <property type="entry name" value="Aldo_ket_red"/>
    <property type="match status" value="1"/>
</dbReference>
<accession>A0A482VB68</accession>
<evidence type="ECO:0000256" key="2">
    <source>
        <dbReference type="PIRSR" id="PIRSR000097-2"/>
    </source>
</evidence>
<protein>
    <submittedName>
        <fullName evidence="5">Aldo ket red domain containing protein</fullName>
    </submittedName>
</protein>
<reference evidence="5 6" key="1">
    <citation type="submission" date="2017-03" db="EMBL/GenBank/DDBJ databases">
        <title>Genome of the blue death feigning beetle - Asbolus verrucosus.</title>
        <authorList>
            <person name="Rider S.D."/>
        </authorList>
    </citation>
    <scope>NUCLEOTIDE SEQUENCE [LARGE SCALE GENOMIC DNA]</scope>
    <source>
        <strain evidence="5">Butters</strain>
        <tissue evidence="5">Head and leg muscle</tissue>
    </source>
</reference>
<dbReference type="PROSITE" id="PS00062">
    <property type="entry name" value="ALDOKETO_REDUCTASE_2"/>
    <property type="match status" value="1"/>
</dbReference>
<feature type="site" description="Lowers pKa of active site Tyr" evidence="3">
    <location>
        <position position="78"/>
    </location>
</feature>
<sequence length="313" mass="35575">MSRTLKLNNGHQIPIVGLGTYKSPPGDVQRAVKDAIDCGYRHIDCAWFYENEVEVGEGIHEKFSDGTIKRDDIFITSKLWNNFHAKNKVVPMLKESLEKLKLDYVDLYLIHWPMGFKESSPLLPINEGASAYSDVDYLETWEGMEECVNLGLAKSIGLSNFNSEQVDRVFKNCKIKPVINQVEVNPNINQKKLIEFCKKREIVVTAFCPLGRSNYAGRPGFPTPTIFDPKVVDIGKKYNKTAAQVVLNYLVSLGISVIPKSVTKSRIAENINIFDFQLSDEEIAYLNSCNKNQRCSPQTDYADHKYFPFNIEF</sequence>
<dbReference type="GO" id="GO:0016491">
    <property type="term" value="F:oxidoreductase activity"/>
    <property type="evidence" value="ECO:0007669"/>
    <property type="project" value="InterPro"/>
</dbReference>
<name>A0A482VB68_ASBVE</name>
<dbReference type="STRING" id="1661398.A0A482VB68"/>
<dbReference type="PRINTS" id="PR00069">
    <property type="entry name" value="ALDKETRDTASE"/>
</dbReference>
<evidence type="ECO:0000313" key="5">
    <source>
        <dbReference type="EMBL" id="RZB40430.1"/>
    </source>
</evidence>
<comment type="caution">
    <text evidence="5">The sequence shown here is derived from an EMBL/GenBank/DDBJ whole genome shotgun (WGS) entry which is preliminary data.</text>
</comment>
<dbReference type="AlphaFoldDB" id="A0A482VB68"/>
<evidence type="ECO:0000256" key="3">
    <source>
        <dbReference type="PIRSR" id="PIRSR000097-3"/>
    </source>
</evidence>
<dbReference type="PROSITE" id="PS00063">
    <property type="entry name" value="ALDOKETO_REDUCTASE_3"/>
    <property type="match status" value="1"/>
</dbReference>
<proteinExistence type="predicted"/>
<keyword evidence="6" id="KW-1185">Reference proteome</keyword>
<dbReference type="InterPro" id="IPR018170">
    <property type="entry name" value="Aldo/ket_reductase_CS"/>
</dbReference>
<dbReference type="FunFam" id="3.20.20.100:FF:000023">
    <property type="entry name" value="aldose reductase"/>
    <property type="match status" value="1"/>
</dbReference>
<dbReference type="InterPro" id="IPR023210">
    <property type="entry name" value="NADP_OxRdtase_dom"/>
</dbReference>
<dbReference type="PANTHER" id="PTHR11732">
    <property type="entry name" value="ALDO/KETO REDUCTASE"/>
    <property type="match status" value="1"/>
</dbReference>
<dbReference type="PROSITE" id="PS00798">
    <property type="entry name" value="ALDOKETO_REDUCTASE_1"/>
    <property type="match status" value="1"/>
</dbReference>
<gene>
    <name evidence="5" type="ORF">BDFB_001948</name>
</gene>
<dbReference type="SUPFAM" id="SSF51430">
    <property type="entry name" value="NAD(P)-linked oxidoreductase"/>
    <property type="match status" value="1"/>
</dbReference>
<evidence type="ECO:0000313" key="6">
    <source>
        <dbReference type="Proteomes" id="UP000292052"/>
    </source>
</evidence>
<dbReference type="Proteomes" id="UP000292052">
    <property type="component" value="Unassembled WGS sequence"/>
</dbReference>